<dbReference type="GO" id="GO:0005829">
    <property type="term" value="C:cytosol"/>
    <property type="evidence" value="ECO:0007669"/>
    <property type="project" value="TreeGrafter"/>
</dbReference>
<dbReference type="EMBL" id="LIIK01000017">
    <property type="protein sequence ID" value="KQM08951.1"/>
    <property type="molecule type" value="Genomic_DNA"/>
</dbReference>
<dbReference type="STRING" id="1702214.AL399_04475"/>
<sequence length="291" mass="31701">MALPKENAGELLTSIRCGGRLLSLAEPVVMGIVNVTTDSFYAKSRCRTALQIRRRVEQVVREGAAIVDLGACSTRPGSLPVDEGLELRRLRRAVAIVREVAPQLPISIDTYRASVAEALIEEFGVEIINDISAGEMDPAMFGVVARHGVAYILTHIQGTPTSMQMNPIYTDVVAEVLDFFVARVNRLRVLGVADVILDPGFGFGKTVEHNYTLLRNLGVFSTVGLPVLAGVSRKSMIFKVLEVEPKDALLGTQSLDTIALLNGARILRVHDVLPAVQAVKLCRVYQEQAVW</sequence>
<keyword evidence="5" id="KW-0808">Transferase</keyword>
<dbReference type="CDD" id="cd00739">
    <property type="entry name" value="DHPS"/>
    <property type="match status" value="1"/>
</dbReference>
<comment type="caution">
    <text evidence="10">The sequence shown here is derived from an EMBL/GenBank/DDBJ whole genome shotgun (WGS) entry which is preliminary data.</text>
</comment>
<dbReference type="NCBIfam" id="TIGR01496">
    <property type="entry name" value="DHPS"/>
    <property type="match status" value="1"/>
</dbReference>
<dbReference type="PROSITE" id="PS00793">
    <property type="entry name" value="DHPS_2"/>
    <property type="match status" value="1"/>
</dbReference>
<gene>
    <name evidence="10" type="ORF">AL399_04475</name>
</gene>
<dbReference type="Pfam" id="PF00809">
    <property type="entry name" value="Pterin_bind"/>
    <property type="match status" value="1"/>
</dbReference>
<keyword evidence="6" id="KW-0479">Metal-binding</keyword>
<dbReference type="GO" id="GO:0046872">
    <property type="term" value="F:metal ion binding"/>
    <property type="evidence" value="ECO:0007669"/>
    <property type="project" value="UniProtKB-KW"/>
</dbReference>
<evidence type="ECO:0000256" key="4">
    <source>
        <dbReference type="ARBA" id="ARBA00012458"/>
    </source>
</evidence>
<keyword evidence="11" id="KW-1185">Reference proteome</keyword>
<evidence type="ECO:0000256" key="5">
    <source>
        <dbReference type="ARBA" id="ARBA00022679"/>
    </source>
</evidence>
<evidence type="ECO:0000256" key="3">
    <source>
        <dbReference type="ARBA" id="ARBA00004763"/>
    </source>
</evidence>
<dbReference type="Proteomes" id="UP000054172">
    <property type="component" value="Unassembled WGS sequence"/>
</dbReference>
<dbReference type="AlphaFoldDB" id="A0A0Q4B8L5"/>
<evidence type="ECO:0000256" key="6">
    <source>
        <dbReference type="ARBA" id="ARBA00022723"/>
    </source>
</evidence>
<keyword evidence="7" id="KW-0460">Magnesium</keyword>
<dbReference type="PROSITE" id="PS50972">
    <property type="entry name" value="PTERIN_BINDING"/>
    <property type="match status" value="1"/>
</dbReference>
<keyword evidence="8" id="KW-0289">Folate biosynthesis</keyword>
<dbReference type="InterPro" id="IPR006390">
    <property type="entry name" value="DHP_synth_dom"/>
</dbReference>
<dbReference type="PANTHER" id="PTHR20941:SF1">
    <property type="entry name" value="FOLIC ACID SYNTHESIS PROTEIN FOL1"/>
    <property type="match status" value="1"/>
</dbReference>
<evidence type="ECO:0000256" key="2">
    <source>
        <dbReference type="ARBA" id="ARBA00001946"/>
    </source>
</evidence>
<evidence type="ECO:0000256" key="7">
    <source>
        <dbReference type="ARBA" id="ARBA00022842"/>
    </source>
</evidence>
<dbReference type="InterPro" id="IPR011005">
    <property type="entry name" value="Dihydropteroate_synth-like_sf"/>
</dbReference>
<dbReference type="EC" id="2.5.1.15" evidence="4"/>
<comment type="cofactor">
    <cofactor evidence="2">
        <name>Mg(2+)</name>
        <dbReference type="ChEBI" id="CHEBI:18420"/>
    </cofactor>
</comment>
<dbReference type="GO" id="GO:0046654">
    <property type="term" value="P:tetrahydrofolate biosynthetic process"/>
    <property type="evidence" value="ECO:0007669"/>
    <property type="project" value="TreeGrafter"/>
</dbReference>
<dbReference type="PANTHER" id="PTHR20941">
    <property type="entry name" value="FOLATE SYNTHESIS PROTEINS"/>
    <property type="match status" value="1"/>
</dbReference>
<dbReference type="GO" id="GO:0004156">
    <property type="term" value="F:dihydropteroate synthase activity"/>
    <property type="evidence" value="ECO:0007669"/>
    <property type="project" value="UniProtKB-EC"/>
</dbReference>
<dbReference type="InterPro" id="IPR045031">
    <property type="entry name" value="DHP_synth-like"/>
</dbReference>
<dbReference type="InterPro" id="IPR000489">
    <property type="entry name" value="Pterin-binding_dom"/>
</dbReference>
<comment type="catalytic activity">
    <reaction evidence="1">
        <text>(7,8-dihydropterin-6-yl)methyl diphosphate + 4-aminobenzoate = 7,8-dihydropteroate + diphosphate</text>
        <dbReference type="Rhea" id="RHEA:19949"/>
        <dbReference type="ChEBI" id="CHEBI:17836"/>
        <dbReference type="ChEBI" id="CHEBI:17839"/>
        <dbReference type="ChEBI" id="CHEBI:33019"/>
        <dbReference type="ChEBI" id="CHEBI:72950"/>
        <dbReference type="EC" id="2.5.1.15"/>
    </reaction>
</comment>
<dbReference type="SUPFAM" id="SSF51717">
    <property type="entry name" value="Dihydropteroate synthetase-like"/>
    <property type="match status" value="1"/>
</dbReference>
<reference evidence="10" key="1">
    <citation type="submission" date="2015-08" db="EMBL/GenBank/DDBJ databases">
        <title>Candidatus Bacteriodes Periocalifornicus.</title>
        <authorList>
            <person name="McLean J.S."/>
            <person name="Kelley S."/>
        </authorList>
    </citation>
    <scope>NUCLEOTIDE SEQUENCE [LARGE SCALE GENOMIC DNA]</scope>
    <source>
        <strain evidence="10">12B</strain>
    </source>
</reference>
<feature type="domain" description="Pterin-binding" evidence="9">
    <location>
        <begin position="27"/>
        <end position="280"/>
    </location>
</feature>
<name>A0A0Q4B8L5_9BACT</name>
<comment type="pathway">
    <text evidence="3">Cofactor biosynthesis; tetrahydrofolate biosynthesis; 7,8-dihydrofolate from 2-amino-4-hydroxy-6-hydroxymethyl-7,8-dihydropteridine diphosphate and 4-aminobenzoate: step 1/2.</text>
</comment>
<evidence type="ECO:0000256" key="8">
    <source>
        <dbReference type="ARBA" id="ARBA00022909"/>
    </source>
</evidence>
<dbReference type="Gene3D" id="3.20.20.20">
    <property type="entry name" value="Dihydropteroate synthase-like"/>
    <property type="match status" value="1"/>
</dbReference>
<proteinExistence type="predicted"/>
<evidence type="ECO:0000259" key="9">
    <source>
        <dbReference type="PROSITE" id="PS50972"/>
    </source>
</evidence>
<evidence type="ECO:0000313" key="10">
    <source>
        <dbReference type="EMBL" id="KQM08951.1"/>
    </source>
</evidence>
<accession>A0A0Q4B8L5</accession>
<evidence type="ECO:0000256" key="1">
    <source>
        <dbReference type="ARBA" id="ARBA00000012"/>
    </source>
</evidence>
<evidence type="ECO:0000313" key="11">
    <source>
        <dbReference type="Proteomes" id="UP000054172"/>
    </source>
</evidence>
<dbReference type="GO" id="GO:0046656">
    <property type="term" value="P:folic acid biosynthetic process"/>
    <property type="evidence" value="ECO:0007669"/>
    <property type="project" value="UniProtKB-KW"/>
</dbReference>
<organism evidence="10 11">
    <name type="scientific">Candidatus [Bacteroides] periocalifornicus</name>
    <dbReference type="NCBI Taxonomy" id="1702214"/>
    <lineage>
        <taxon>Bacteria</taxon>
        <taxon>Pseudomonadati</taxon>
        <taxon>Bacteroidota</taxon>
    </lineage>
</organism>
<protein>
    <recommendedName>
        <fullName evidence="4">dihydropteroate synthase</fullName>
        <ecNumber evidence="4">2.5.1.15</ecNumber>
    </recommendedName>
</protein>
<dbReference type="PATRIC" id="fig|1702214.3.peg.1804"/>